<dbReference type="RefSeq" id="WP_043576204.1">
    <property type="nucleotide sequence ID" value="NZ_CP142381.1"/>
</dbReference>
<gene>
    <name evidence="1" type="ORF">KIF53_07250</name>
</gene>
<sequence length="153" mass="16969">MASWIVGAMETYCGAMERGQRRWLEVQEDACRTWLSSWSPGFPLSEGEMEKRIDGGLLVGASLWQAQADTQRELMLAAEKLLADVSRCLRQQLPDYDAAPVAAMRQALEVGWASGAAMSKASRQVGYFATTNLSATPLKAARDMRRVLQQRKT</sequence>
<keyword evidence="2" id="KW-1185">Reference proteome</keyword>
<dbReference type="Proteomes" id="UP000711178">
    <property type="component" value="Unassembled WGS sequence"/>
</dbReference>
<proteinExistence type="predicted"/>
<comment type="caution">
    <text evidence="1">The sequence shown here is derived from an EMBL/GenBank/DDBJ whole genome shotgun (WGS) entry which is preliminary data.</text>
</comment>
<dbReference type="GeneID" id="89685293"/>
<evidence type="ECO:0000313" key="1">
    <source>
        <dbReference type="EMBL" id="MBW8287424.1"/>
    </source>
</evidence>
<protein>
    <submittedName>
        <fullName evidence="1">Uncharacterized protein</fullName>
    </submittedName>
</protein>
<organism evidence="1 2">
    <name type="scientific">Chromobacterium subtsugae</name>
    <dbReference type="NCBI Taxonomy" id="251747"/>
    <lineage>
        <taxon>Bacteria</taxon>
        <taxon>Pseudomonadati</taxon>
        <taxon>Pseudomonadota</taxon>
        <taxon>Betaproteobacteria</taxon>
        <taxon>Neisseriales</taxon>
        <taxon>Chromobacteriaceae</taxon>
        <taxon>Chromobacterium</taxon>
    </lineage>
</organism>
<reference evidence="1 2" key="1">
    <citation type="submission" date="2021-05" db="EMBL/GenBank/DDBJ databases">
        <title>Draft Whole Genome Sequencing Of Biosensor Chromobacterium violaceum Strain CV026 Reveals A Regulatory RNA In Chromobacterium violaceum Phenotype Regulatory Network.</title>
        <authorList>
            <person name="Hong K.W."/>
            <person name="Chan K.G."/>
            <person name="Chang C.-Y."/>
        </authorList>
    </citation>
    <scope>NUCLEOTIDE SEQUENCE [LARGE SCALE GENOMIC DNA]</scope>
    <source>
        <strain evidence="1 2">ATCC 31532</strain>
    </source>
</reference>
<evidence type="ECO:0000313" key="2">
    <source>
        <dbReference type="Proteomes" id="UP000711178"/>
    </source>
</evidence>
<dbReference type="EMBL" id="JAHDTB010000005">
    <property type="protein sequence ID" value="MBW8287424.1"/>
    <property type="molecule type" value="Genomic_DNA"/>
</dbReference>
<accession>A0ABS7FDQ3</accession>
<name>A0ABS7FDQ3_9NEIS</name>